<name>W6ZGV3_COCMI</name>
<dbReference type="Pfam" id="PF24883">
    <property type="entry name" value="NPHP3_N"/>
    <property type="match status" value="1"/>
</dbReference>
<evidence type="ECO:0000256" key="2">
    <source>
        <dbReference type="SAM" id="Coils"/>
    </source>
</evidence>
<dbReference type="RefSeq" id="XP_007682325.1">
    <property type="nucleotide sequence ID" value="XM_007684135.1"/>
</dbReference>
<dbReference type="KEGG" id="bor:COCMIDRAFT_21484"/>
<organism evidence="5 6">
    <name type="scientific">Bipolaris oryzae ATCC 44560</name>
    <dbReference type="NCBI Taxonomy" id="930090"/>
    <lineage>
        <taxon>Eukaryota</taxon>
        <taxon>Fungi</taxon>
        <taxon>Dikarya</taxon>
        <taxon>Ascomycota</taxon>
        <taxon>Pezizomycotina</taxon>
        <taxon>Dothideomycetes</taxon>
        <taxon>Pleosporomycetidae</taxon>
        <taxon>Pleosporales</taxon>
        <taxon>Pleosporineae</taxon>
        <taxon>Pleosporaceae</taxon>
        <taxon>Bipolaris</taxon>
    </lineage>
</organism>
<dbReference type="STRING" id="930090.W6ZGV3"/>
<dbReference type="SUPFAM" id="SSF52540">
    <property type="entry name" value="P-loop containing nucleoside triphosphate hydrolases"/>
    <property type="match status" value="1"/>
</dbReference>
<keyword evidence="6" id="KW-1185">Reference proteome</keyword>
<dbReference type="Pfam" id="PF25053">
    <property type="entry name" value="DUF7791"/>
    <property type="match status" value="1"/>
</dbReference>
<dbReference type="PANTHER" id="PTHR10039:SF5">
    <property type="entry name" value="NACHT DOMAIN-CONTAINING PROTEIN"/>
    <property type="match status" value="1"/>
</dbReference>
<evidence type="ECO:0000313" key="5">
    <source>
        <dbReference type="EMBL" id="EUC51097.1"/>
    </source>
</evidence>
<reference evidence="5 6" key="1">
    <citation type="journal article" date="2013" name="PLoS Genet.">
        <title>Comparative genome structure, secondary metabolite, and effector coding capacity across Cochliobolus pathogens.</title>
        <authorList>
            <person name="Condon B.J."/>
            <person name="Leng Y."/>
            <person name="Wu D."/>
            <person name="Bushley K.E."/>
            <person name="Ohm R.A."/>
            <person name="Otillar R."/>
            <person name="Martin J."/>
            <person name="Schackwitz W."/>
            <person name="Grimwood J."/>
            <person name="MohdZainudin N."/>
            <person name="Xue C."/>
            <person name="Wang R."/>
            <person name="Manning V.A."/>
            <person name="Dhillon B."/>
            <person name="Tu Z.J."/>
            <person name="Steffenson B.J."/>
            <person name="Salamov A."/>
            <person name="Sun H."/>
            <person name="Lowry S."/>
            <person name="LaButti K."/>
            <person name="Han J."/>
            <person name="Copeland A."/>
            <person name="Lindquist E."/>
            <person name="Barry K."/>
            <person name="Schmutz J."/>
            <person name="Baker S.E."/>
            <person name="Ciuffetti L.M."/>
            <person name="Grigoriev I.V."/>
            <person name="Zhong S."/>
            <person name="Turgeon B.G."/>
        </authorList>
    </citation>
    <scope>NUCLEOTIDE SEQUENCE [LARGE SCALE GENOMIC DNA]</scope>
    <source>
        <strain evidence="5 6">ATCC 44560</strain>
    </source>
</reference>
<protein>
    <submittedName>
        <fullName evidence="5">Uncharacterized protein</fullName>
    </submittedName>
</protein>
<dbReference type="InterPro" id="IPR056693">
    <property type="entry name" value="DUF7791"/>
</dbReference>
<dbReference type="GeneID" id="19120068"/>
<evidence type="ECO:0000313" key="6">
    <source>
        <dbReference type="Proteomes" id="UP000054032"/>
    </source>
</evidence>
<evidence type="ECO:0000259" key="4">
    <source>
        <dbReference type="Pfam" id="PF25053"/>
    </source>
</evidence>
<dbReference type="PANTHER" id="PTHR10039">
    <property type="entry name" value="AMELOGENIN"/>
    <property type="match status" value="1"/>
</dbReference>
<feature type="domain" description="Nephrocystin 3-like N-terminal" evidence="3">
    <location>
        <begin position="271"/>
        <end position="438"/>
    </location>
</feature>
<dbReference type="InterPro" id="IPR027417">
    <property type="entry name" value="P-loop_NTPase"/>
</dbReference>
<dbReference type="AlphaFoldDB" id="W6ZGV3"/>
<dbReference type="EMBL" id="KI963919">
    <property type="protein sequence ID" value="EUC51097.1"/>
    <property type="molecule type" value="Genomic_DNA"/>
</dbReference>
<dbReference type="OrthoDB" id="443402at2759"/>
<accession>W6ZGV3</accession>
<dbReference type="InterPro" id="IPR056884">
    <property type="entry name" value="NPHP3-like_N"/>
</dbReference>
<dbReference type="Proteomes" id="UP000054032">
    <property type="component" value="Unassembled WGS sequence"/>
</dbReference>
<keyword evidence="1" id="KW-0677">Repeat</keyword>
<dbReference type="HOGENOM" id="CLU_002341_6_1_1"/>
<feature type="domain" description="DUF7791" evidence="4">
    <location>
        <begin position="549"/>
        <end position="710"/>
    </location>
</feature>
<evidence type="ECO:0000256" key="1">
    <source>
        <dbReference type="ARBA" id="ARBA00022737"/>
    </source>
</evidence>
<dbReference type="eggNOG" id="ENOG502SHWY">
    <property type="taxonomic scope" value="Eukaryota"/>
</dbReference>
<feature type="coiled-coil region" evidence="2">
    <location>
        <begin position="36"/>
        <end position="66"/>
    </location>
</feature>
<sequence length="970" mass="110950">MVLEAFAALSLAANIIQFVDFSGKLFTKARQAHRSENGATQEYADLESTLERLESLKEELVSSTSTVSQSPGTTGGERELAILAKDCTELADEFSTLLKSLKGRGKAGKLESLLQAARVMLKDNDINLAKSRLKEFQTRVTVCLLTILRSNQSNVTKMLVELSHHAGREETRAKDLLAWKASVTKKLRDIQSSSDNAVNYNDNLSSKLSEIASDLSEWATTGNRIATQHRILKSLHFEAMNVRHTQIPEAHSKTFEWAYTSRSITDRSCKQFKFAEWLRSGDGHYWIAGKPGSGKSTLVKFLYDNPRTLLELEDWRGQKELVTAGFFFWNSGTEKQRSIEGLLQSLLFEILRKCPTLIPIVAPQRWQEQSLHHSEFTPWLQREIKDTFRRIQEQGTISSKFCFFIDGLDEYGGDQSDLIKILQDLTLSSDIKLCISSRPWNIFQDAFAQDTERKLLLEDLTKPDIERFVRDKLESSPQFMSLITRDSRYDELVEEIVQKADGVFLWVFLIVRSLLHGLVNCDRLSELQRRIRLLPSTLEDYFLHILSNMDEAYSERAAETFEIALKATYPLSLLTYSYIDEDDPYYGINAEIKELSPQETICRLQTMKRRINARCNGLLEITIDTTKENPPELFKNAIGDPGDLFISKNGFKTVDLFRTYKVDFLHRTVRDFLHTEEIQKMLRQNRKSDIQPLSMICQALLAEVKAIPTGRDFGYLRYAHLIRQAADNILYYARVSDEEFRNPEVQTLDELERTLLVLSSNHEIEGAILPLSDVRGLGFRYGSFYELVVQAGLSSYVCYKLRSSSGKRSQPSLKQLLAVAVIPLLSEEGTVHFPSMFRLLTDALEEQRTEDWTAVALPSLWVQFLANIPYNLEMLSKGQTEAVLQIIYMFLDIGADPNEQSVAWESTLQDPDGQCEGHAAWESTLQELKDQVGEGRFRVSGNEVMEFIEKYRNIFLAYEWNRIPQRPLCK</sequence>
<proteinExistence type="predicted"/>
<gene>
    <name evidence="5" type="ORF">COCMIDRAFT_21484</name>
</gene>
<dbReference type="Gene3D" id="3.40.50.300">
    <property type="entry name" value="P-loop containing nucleotide triphosphate hydrolases"/>
    <property type="match status" value="1"/>
</dbReference>
<evidence type="ECO:0000259" key="3">
    <source>
        <dbReference type="Pfam" id="PF24883"/>
    </source>
</evidence>
<keyword evidence="2" id="KW-0175">Coiled coil</keyword>